<sequence length="153" mass="17391">MIASSLVALCLLAVSSAANQQLNRSKRQFLEVEGDYLPQYSQPLNRYGSRWSAAADPYYSGVSLSSPTLLAAAPRPVYYQPAPVVVHRRPLYREYVPQYVPVRSLYRAKQIVLERPVTTVIERPARVLTPIHPSPSALYIEMMKKKKRMMARQ</sequence>
<gene>
    <name evidence="2" type="ORF">PENTCL1PPCAC_28271</name>
</gene>
<reference evidence="2" key="1">
    <citation type="submission" date="2023-10" db="EMBL/GenBank/DDBJ databases">
        <title>Genome assembly of Pristionchus species.</title>
        <authorList>
            <person name="Yoshida K."/>
            <person name="Sommer R.J."/>
        </authorList>
    </citation>
    <scope>NUCLEOTIDE SEQUENCE</scope>
    <source>
        <strain evidence="2">RS0144</strain>
    </source>
</reference>
<protein>
    <submittedName>
        <fullName evidence="2">Uncharacterized protein</fullName>
    </submittedName>
</protein>
<comment type="caution">
    <text evidence="2">The sequence shown here is derived from an EMBL/GenBank/DDBJ whole genome shotgun (WGS) entry which is preliminary data.</text>
</comment>
<accession>A0AAV5UGN7</accession>
<evidence type="ECO:0000256" key="1">
    <source>
        <dbReference type="SAM" id="SignalP"/>
    </source>
</evidence>
<dbReference type="AlphaFoldDB" id="A0AAV5UGN7"/>
<feature type="chain" id="PRO_5043753112" evidence="1">
    <location>
        <begin position="18"/>
        <end position="153"/>
    </location>
</feature>
<name>A0AAV5UGN7_9BILA</name>
<evidence type="ECO:0000313" key="2">
    <source>
        <dbReference type="EMBL" id="GMT06097.1"/>
    </source>
</evidence>
<keyword evidence="3" id="KW-1185">Reference proteome</keyword>
<evidence type="ECO:0000313" key="3">
    <source>
        <dbReference type="Proteomes" id="UP001432027"/>
    </source>
</evidence>
<dbReference type="Proteomes" id="UP001432027">
    <property type="component" value="Unassembled WGS sequence"/>
</dbReference>
<proteinExistence type="predicted"/>
<dbReference type="EMBL" id="BTSX01000006">
    <property type="protein sequence ID" value="GMT06097.1"/>
    <property type="molecule type" value="Genomic_DNA"/>
</dbReference>
<organism evidence="2 3">
    <name type="scientific">Pristionchus entomophagus</name>
    <dbReference type="NCBI Taxonomy" id="358040"/>
    <lineage>
        <taxon>Eukaryota</taxon>
        <taxon>Metazoa</taxon>
        <taxon>Ecdysozoa</taxon>
        <taxon>Nematoda</taxon>
        <taxon>Chromadorea</taxon>
        <taxon>Rhabditida</taxon>
        <taxon>Rhabditina</taxon>
        <taxon>Diplogasteromorpha</taxon>
        <taxon>Diplogasteroidea</taxon>
        <taxon>Neodiplogasteridae</taxon>
        <taxon>Pristionchus</taxon>
    </lineage>
</organism>
<feature type="signal peptide" evidence="1">
    <location>
        <begin position="1"/>
        <end position="17"/>
    </location>
</feature>
<keyword evidence="1" id="KW-0732">Signal</keyword>